<evidence type="ECO:0000313" key="3">
    <source>
        <dbReference type="Proteomes" id="UP000582016"/>
    </source>
</evidence>
<evidence type="ECO:0000256" key="1">
    <source>
        <dbReference type="SAM" id="MobiDB-lite"/>
    </source>
</evidence>
<gene>
    <name evidence="2" type="ORF">FPHYL_9477</name>
</gene>
<dbReference type="EMBL" id="JAAOAQ010000393">
    <property type="protein sequence ID" value="KAF5550013.1"/>
    <property type="molecule type" value="Genomic_DNA"/>
</dbReference>
<reference evidence="2 3" key="1">
    <citation type="submission" date="2020-05" db="EMBL/GenBank/DDBJ databases">
        <title>Identification and distribution of gene clusters putatively required for synthesis of sphingolipid metabolism inhibitors in phylogenetically diverse species of the filamentous fungus Fusarium.</title>
        <authorList>
            <person name="Kim H.-S."/>
            <person name="Busman M."/>
            <person name="Brown D.W."/>
            <person name="Divon H."/>
            <person name="Uhlig S."/>
            <person name="Proctor R.H."/>
        </authorList>
    </citation>
    <scope>NUCLEOTIDE SEQUENCE [LARGE SCALE GENOMIC DNA]</scope>
    <source>
        <strain evidence="2 3">NRRL 13617</strain>
    </source>
</reference>
<proteinExistence type="predicted"/>
<dbReference type="OrthoDB" id="5041082at2759"/>
<sequence length="142" mass="15724">MDVIPVEQMNIAMLIRLVQMANAAYNTRVEYLDPRPDKASAGPDEPDIRDEVGAVLDPSWDCLDVNYQLPEDGEGGNDQTDNDTLSSTNIGVRAYRESCVFSVLDAMEDAFEEVVNDLKEISSLSDEAKEDVSIVLRPELDV</sequence>
<dbReference type="Proteomes" id="UP000582016">
    <property type="component" value="Unassembled WGS sequence"/>
</dbReference>
<name>A0A8H5N314_9HYPO</name>
<protein>
    <submittedName>
        <fullName evidence="2">Uncharacterized protein</fullName>
    </submittedName>
</protein>
<dbReference type="AlphaFoldDB" id="A0A8H5N314"/>
<comment type="caution">
    <text evidence="2">The sequence shown here is derived from an EMBL/GenBank/DDBJ whole genome shotgun (WGS) entry which is preliminary data.</text>
</comment>
<accession>A0A8H5N314</accession>
<keyword evidence="3" id="KW-1185">Reference proteome</keyword>
<evidence type="ECO:0000313" key="2">
    <source>
        <dbReference type="EMBL" id="KAF5550013.1"/>
    </source>
</evidence>
<organism evidence="2 3">
    <name type="scientific">Fusarium phyllophilum</name>
    <dbReference type="NCBI Taxonomy" id="47803"/>
    <lineage>
        <taxon>Eukaryota</taxon>
        <taxon>Fungi</taxon>
        <taxon>Dikarya</taxon>
        <taxon>Ascomycota</taxon>
        <taxon>Pezizomycotina</taxon>
        <taxon>Sordariomycetes</taxon>
        <taxon>Hypocreomycetidae</taxon>
        <taxon>Hypocreales</taxon>
        <taxon>Nectriaceae</taxon>
        <taxon>Fusarium</taxon>
        <taxon>Fusarium fujikuroi species complex</taxon>
    </lineage>
</organism>
<feature type="region of interest" description="Disordered" evidence="1">
    <location>
        <begin position="66"/>
        <end position="85"/>
    </location>
</feature>